<dbReference type="Pfam" id="PF00990">
    <property type="entry name" value="GGDEF"/>
    <property type="match status" value="1"/>
</dbReference>
<dbReference type="AlphaFoldDB" id="A0A2W5QRR0"/>
<keyword evidence="1" id="KW-1133">Transmembrane helix</keyword>
<dbReference type="SUPFAM" id="SSF55785">
    <property type="entry name" value="PYP-like sensor domain (PAS domain)"/>
    <property type="match status" value="1"/>
</dbReference>
<proteinExistence type="predicted"/>
<dbReference type="Gene3D" id="3.30.70.270">
    <property type="match status" value="1"/>
</dbReference>
<feature type="domain" description="GGDEF" evidence="2">
    <location>
        <begin position="502"/>
        <end position="634"/>
    </location>
</feature>
<organism evidence="3 4">
    <name type="scientific">Ancylobacter novellus</name>
    <name type="common">Thiobacillus novellus</name>
    <dbReference type="NCBI Taxonomy" id="921"/>
    <lineage>
        <taxon>Bacteria</taxon>
        <taxon>Pseudomonadati</taxon>
        <taxon>Pseudomonadota</taxon>
        <taxon>Alphaproteobacteria</taxon>
        <taxon>Hyphomicrobiales</taxon>
        <taxon>Xanthobacteraceae</taxon>
        <taxon>Ancylobacter</taxon>
    </lineage>
</organism>
<dbReference type="GO" id="GO:0003824">
    <property type="term" value="F:catalytic activity"/>
    <property type="evidence" value="ECO:0007669"/>
    <property type="project" value="UniProtKB-ARBA"/>
</dbReference>
<dbReference type="SMART" id="SM00267">
    <property type="entry name" value="GGDEF"/>
    <property type="match status" value="1"/>
</dbReference>
<evidence type="ECO:0000313" key="4">
    <source>
        <dbReference type="Proteomes" id="UP000248887"/>
    </source>
</evidence>
<dbReference type="EMBL" id="QFQD01000076">
    <property type="protein sequence ID" value="PZQ79872.1"/>
    <property type="molecule type" value="Genomic_DNA"/>
</dbReference>
<dbReference type="PROSITE" id="PS50887">
    <property type="entry name" value="GGDEF"/>
    <property type="match status" value="1"/>
</dbReference>
<dbReference type="CDD" id="cd12915">
    <property type="entry name" value="PDC2_DGC_like"/>
    <property type="match status" value="1"/>
</dbReference>
<name>A0A2W5QRR0_ANCNO</name>
<keyword evidence="1" id="KW-0472">Membrane</keyword>
<dbReference type="InterPro" id="IPR029787">
    <property type="entry name" value="Nucleotide_cyclase"/>
</dbReference>
<evidence type="ECO:0000259" key="2">
    <source>
        <dbReference type="PROSITE" id="PS50887"/>
    </source>
</evidence>
<sequence>MRNKGQSSPRPTGGGKGIAPRALGRQLVLLGTTLGILLAVGVGVVLFEFRHAAIHRDISELQRMALVLADQAERAFQSLEAVQNGLQQEMHNRDIDTTEEFRGQSEQPDLHEQLRQRIAGLSHVELIALIDDKGHLVGHSHTVPLPEADFSGRDFFVVLREAPPGAHYVSPPLTDPDGKVWTVHLAQRVSGAKGEFLGVVVGAVRLRYFENLYGTVAATSGDVISLVYADGDVLARFPALAGRPADGAGNPLAASIPVSSLRHRIEHAVAAPKDFSAVYKMGNYPVEVRVSRSAADVLGGWRTEAAVILAGAGLAELGLAGVVLLGVRQIRNNGRLAEAERQAREQDMRFATAMEHLNQGVCMLDRRGHVAVINPRLRELLNVPAHVKLIGGSLADIARAAIAGGHVTSADIRALRTAIDALPHTAPASFSLTLSDGRVFEIELDETPDGGRLATVEDSTERHRAEARIHHLAHHDPLTGLANRTLFSQRLRETIAQAAEGVPAALLCIDLDHFKQVNDQHGHPTGDALLCAAAERLRGCLRASDLAARLGGDEFAVLQIGAAQPSGAEVLGPRLVSQLGAPYEIDGRRLSVRASVGSTMVRADDDEVTLMRRADLALYRAKDEGRDRHVLDAGN</sequence>
<protein>
    <recommendedName>
        <fullName evidence="2">GGDEF domain-containing protein</fullName>
    </recommendedName>
</protein>
<keyword evidence="1" id="KW-0812">Transmembrane</keyword>
<feature type="transmembrane region" description="Helical" evidence="1">
    <location>
        <begin position="27"/>
        <end position="47"/>
    </location>
</feature>
<evidence type="ECO:0000256" key="1">
    <source>
        <dbReference type="SAM" id="Phobius"/>
    </source>
</evidence>
<accession>A0A2W5QRR0</accession>
<dbReference type="SUPFAM" id="SSF55073">
    <property type="entry name" value="Nucleotide cyclase"/>
    <property type="match status" value="1"/>
</dbReference>
<dbReference type="CDD" id="cd12914">
    <property type="entry name" value="PDC1_DGC_like"/>
    <property type="match status" value="1"/>
</dbReference>
<dbReference type="InterPro" id="IPR052155">
    <property type="entry name" value="Biofilm_reg_signaling"/>
</dbReference>
<dbReference type="InterPro" id="IPR000160">
    <property type="entry name" value="GGDEF_dom"/>
</dbReference>
<dbReference type="PANTHER" id="PTHR44757">
    <property type="entry name" value="DIGUANYLATE CYCLASE DGCP"/>
    <property type="match status" value="1"/>
</dbReference>
<dbReference type="CDD" id="cd01949">
    <property type="entry name" value="GGDEF"/>
    <property type="match status" value="1"/>
</dbReference>
<dbReference type="InterPro" id="IPR043128">
    <property type="entry name" value="Rev_trsase/Diguanyl_cyclase"/>
</dbReference>
<dbReference type="Pfam" id="PF12860">
    <property type="entry name" value="PAS_7"/>
    <property type="match status" value="1"/>
</dbReference>
<dbReference type="Proteomes" id="UP000248887">
    <property type="component" value="Unassembled WGS sequence"/>
</dbReference>
<dbReference type="Gene3D" id="3.30.450.20">
    <property type="entry name" value="PAS domain"/>
    <property type="match status" value="3"/>
</dbReference>
<dbReference type="InterPro" id="IPR035965">
    <property type="entry name" value="PAS-like_dom_sf"/>
</dbReference>
<gene>
    <name evidence="3" type="ORF">DI549_18805</name>
</gene>
<evidence type="ECO:0000313" key="3">
    <source>
        <dbReference type="EMBL" id="PZQ79872.1"/>
    </source>
</evidence>
<dbReference type="FunFam" id="3.30.70.270:FF:000001">
    <property type="entry name" value="Diguanylate cyclase domain protein"/>
    <property type="match status" value="1"/>
</dbReference>
<dbReference type="PANTHER" id="PTHR44757:SF2">
    <property type="entry name" value="BIOFILM ARCHITECTURE MAINTENANCE PROTEIN MBAA"/>
    <property type="match status" value="1"/>
</dbReference>
<dbReference type="NCBIfam" id="TIGR00254">
    <property type="entry name" value="GGDEF"/>
    <property type="match status" value="1"/>
</dbReference>
<comment type="caution">
    <text evidence="3">The sequence shown here is derived from an EMBL/GenBank/DDBJ whole genome shotgun (WGS) entry which is preliminary data.</text>
</comment>
<reference evidence="3 4" key="1">
    <citation type="submission" date="2017-08" db="EMBL/GenBank/DDBJ databases">
        <title>Infants hospitalized years apart are colonized by the same room-sourced microbial strains.</title>
        <authorList>
            <person name="Brooks B."/>
            <person name="Olm M.R."/>
            <person name="Firek B.A."/>
            <person name="Baker R."/>
            <person name="Thomas B.C."/>
            <person name="Morowitz M.J."/>
            <person name="Banfield J.F."/>
        </authorList>
    </citation>
    <scope>NUCLEOTIDE SEQUENCE [LARGE SCALE GENOMIC DNA]</scope>
    <source>
        <strain evidence="3">S2_005_001_R2_27</strain>
    </source>
</reference>